<evidence type="ECO:0000313" key="3">
    <source>
        <dbReference type="EMBL" id="MCT8974659.1"/>
    </source>
</evidence>
<evidence type="ECO:0000259" key="2">
    <source>
        <dbReference type="Pfam" id="PF13007"/>
    </source>
</evidence>
<name>A0AAW5R7N8_9HYPH</name>
<evidence type="ECO:0000256" key="1">
    <source>
        <dbReference type="SAM" id="Coils"/>
    </source>
</evidence>
<keyword evidence="4" id="KW-1185">Reference proteome</keyword>
<proteinExistence type="predicted"/>
<dbReference type="InterPro" id="IPR024463">
    <property type="entry name" value="Transposase_TnpC_homeodom"/>
</dbReference>
<sequence>MEIDLAALPDDIEVLHHLIGDLVAALDHKRAEARAEIDRLRHIVKLLQRNRFGRRSERLDDDQMLLGLEDVDADIARAEAACPASSP</sequence>
<dbReference type="EMBL" id="JALIDZ010000013">
    <property type="protein sequence ID" value="MCT8974659.1"/>
    <property type="molecule type" value="Genomic_DNA"/>
</dbReference>
<protein>
    <submittedName>
        <fullName evidence="3">Transposase</fullName>
    </submittedName>
</protein>
<comment type="caution">
    <text evidence="3">The sequence shown here is derived from an EMBL/GenBank/DDBJ whole genome shotgun (WGS) entry which is preliminary data.</text>
</comment>
<keyword evidence="1" id="KW-0175">Coiled coil</keyword>
<organism evidence="3 4">
    <name type="scientific">Microbaculum marinisediminis</name>
    <dbReference type="NCBI Taxonomy" id="2931392"/>
    <lineage>
        <taxon>Bacteria</taxon>
        <taxon>Pseudomonadati</taxon>
        <taxon>Pseudomonadota</taxon>
        <taxon>Alphaproteobacteria</taxon>
        <taxon>Hyphomicrobiales</taxon>
        <taxon>Tepidamorphaceae</taxon>
        <taxon>Microbaculum</taxon>
    </lineage>
</organism>
<feature type="coiled-coil region" evidence="1">
    <location>
        <begin position="23"/>
        <end position="50"/>
    </location>
</feature>
<gene>
    <name evidence="3" type="ORF">MUB46_22575</name>
</gene>
<dbReference type="Pfam" id="PF13007">
    <property type="entry name" value="LZ_Tnp_IS66"/>
    <property type="match status" value="1"/>
</dbReference>
<accession>A0AAW5R7N8</accession>
<dbReference type="RefSeq" id="WP_261618242.1">
    <property type="nucleotide sequence ID" value="NZ_JALIDZ010000013.1"/>
</dbReference>
<reference evidence="3 4" key="1">
    <citation type="submission" date="2022-04" db="EMBL/GenBank/DDBJ databases">
        <authorList>
            <person name="Ye Y.-Q."/>
            <person name="Du Z.-J."/>
        </authorList>
    </citation>
    <scope>NUCLEOTIDE SEQUENCE [LARGE SCALE GENOMIC DNA]</scope>
    <source>
        <strain evidence="3 4">A6E488</strain>
    </source>
</reference>
<feature type="domain" description="Transposase TnpC homeodomain" evidence="2">
    <location>
        <begin position="39"/>
        <end position="81"/>
    </location>
</feature>
<dbReference type="AlphaFoldDB" id="A0AAW5R7N8"/>
<dbReference type="Proteomes" id="UP001320898">
    <property type="component" value="Unassembled WGS sequence"/>
</dbReference>
<evidence type="ECO:0000313" key="4">
    <source>
        <dbReference type="Proteomes" id="UP001320898"/>
    </source>
</evidence>